<dbReference type="InterPro" id="IPR005021">
    <property type="entry name" value="Terminase_largesu-like"/>
</dbReference>
<reference evidence="1 2" key="1">
    <citation type="submission" date="2018-01" db="EMBL/GenBank/DDBJ databases">
        <title>Bacillus asahii Genome sequencing and assembly.</title>
        <authorList>
            <person name="Jiang H."/>
            <person name="Feng Y."/>
            <person name="Zhao F."/>
            <person name="Lin X."/>
        </authorList>
    </citation>
    <scope>NUCLEOTIDE SEQUENCE [LARGE SCALE GENOMIC DNA]</scope>
    <source>
        <strain evidence="1 2">OM18</strain>
    </source>
</reference>
<organism evidence="1 2">
    <name type="scientific">Peribacillus asahii</name>
    <dbReference type="NCBI Taxonomy" id="228899"/>
    <lineage>
        <taxon>Bacteria</taxon>
        <taxon>Bacillati</taxon>
        <taxon>Bacillota</taxon>
        <taxon>Bacilli</taxon>
        <taxon>Bacillales</taxon>
        <taxon>Bacillaceae</taxon>
        <taxon>Peribacillus</taxon>
    </lineage>
</organism>
<evidence type="ECO:0000313" key="2">
    <source>
        <dbReference type="Proteomes" id="UP000283095"/>
    </source>
</evidence>
<accession>A0A3Q9RNI5</accession>
<dbReference type="InterPro" id="IPR046461">
    <property type="entry name" value="TerL_ATPase"/>
</dbReference>
<dbReference type="KEGG" id="pasa:BAOM_2616"/>
<proteinExistence type="predicted"/>
<protein>
    <submittedName>
        <fullName evidence="1">Terminase</fullName>
    </submittedName>
</protein>
<dbReference type="InterPro" id="IPR000421">
    <property type="entry name" value="FA58C"/>
</dbReference>
<evidence type="ECO:0000313" key="1">
    <source>
        <dbReference type="EMBL" id="AZV43225.1"/>
    </source>
</evidence>
<dbReference type="PROSITE" id="PS50022">
    <property type="entry name" value="FA58C_3"/>
    <property type="match status" value="1"/>
</dbReference>
<gene>
    <name evidence="1" type="ORF">BAOM_2616</name>
</gene>
<dbReference type="PANTHER" id="PTHR41287:SF1">
    <property type="entry name" value="PROTEIN YMFN"/>
    <property type="match status" value="1"/>
</dbReference>
<dbReference type="EMBL" id="CP026095">
    <property type="protein sequence ID" value="AZV43225.1"/>
    <property type="molecule type" value="Genomic_DNA"/>
</dbReference>
<sequence>MQPWQHFVIGSLYGWFHKDTGYRRFREGLIFIGRKNGKTTMISVLSNFAVSKDNEPGFNYTF</sequence>
<dbReference type="Proteomes" id="UP000283095">
    <property type="component" value="Chromosome"/>
</dbReference>
<dbReference type="PANTHER" id="PTHR41287">
    <property type="match status" value="1"/>
</dbReference>
<name>A0A3Q9RNI5_9BACI</name>
<dbReference type="Pfam" id="PF03354">
    <property type="entry name" value="TerL_ATPase"/>
    <property type="match status" value="1"/>
</dbReference>
<dbReference type="AlphaFoldDB" id="A0A3Q9RNI5"/>